<dbReference type="HOGENOM" id="CLU_012893_2_2_1"/>
<protein>
    <recommendedName>
        <fullName evidence="5">Protein DETOXIFICATION</fullName>
    </recommendedName>
</protein>
<feature type="transmembrane region" description="Helical" evidence="2">
    <location>
        <begin position="74"/>
        <end position="98"/>
    </location>
</feature>
<sequence>MIVTYLAMLNLGLHLFLSWLLTVQFHLGLAGVMSSMVIAYWIPVFGQLAFVFFGGCPLTWTGFSSAAFTELGAIVKLSLSSGVMLCVELWYNTILVLLTGYMKNAEIALDALSIWLAYIFTESKVVADAVAELSPLLAFSILLNSIQPVLSGVAVGSGWQSVVAYVNVTSYYLSGIPIGVILGYVLGFQVKGIWIGMLLGTLVQTIVLLFITLRTDWEKQVEIARQRLNRWSMDENGRQQNPGID</sequence>
<dbReference type="AlphaFoldDB" id="A0A0E0F8Y0"/>
<keyword evidence="4" id="KW-1185">Reference proteome</keyword>
<evidence type="ECO:0008006" key="5">
    <source>
        <dbReference type="Google" id="ProtNLM"/>
    </source>
</evidence>
<evidence type="ECO:0000256" key="1">
    <source>
        <dbReference type="ARBA" id="ARBA00010199"/>
    </source>
</evidence>
<dbReference type="Gramene" id="OMERI12G00100.3">
    <property type="protein sequence ID" value="OMERI12G00100.3"/>
    <property type="gene ID" value="OMERI12G00100"/>
</dbReference>
<reference evidence="3" key="2">
    <citation type="submission" date="2018-05" db="EMBL/GenBank/DDBJ databases">
        <title>OmerRS3 (Oryza meridionalis Reference Sequence Version 3).</title>
        <authorList>
            <person name="Zhang J."/>
            <person name="Kudrna D."/>
            <person name="Lee S."/>
            <person name="Talag J."/>
            <person name="Welchert J."/>
            <person name="Wing R.A."/>
        </authorList>
    </citation>
    <scope>NUCLEOTIDE SEQUENCE [LARGE SCALE GENOMIC DNA]</scope>
    <source>
        <strain evidence="3">cv. OR44</strain>
    </source>
</reference>
<dbReference type="Pfam" id="PF01554">
    <property type="entry name" value="MatE"/>
    <property type="match status" value="1"/>
</dbReference>
<organism evidence="3">
    <name type="scientific">Oryza meridionalis</name>
    <dbReference type="NCBI Taxonomy" id="40149"/>
    <lineage>
        <taxon>Eukaryota</taxon>
        <taxon>Viridiplantae</taxon>
        <taxon>Streptophyta</taxon>
        <taxon>Embryophyta</taxon>
        <taxon>Tracheophyta</taxon>
        <taxon>Spermatophyta</taxon>
        <taxon>Magnoliopsida</taxon>
        <taxon>Liliopsida</taxon>
        <taxon>Poales</taxon>
        <taxon>Poaceae</taxon>
        <taxon>BOP clade</taxon>
        <taxon>Oryzoideae</taxon>
        <taxon>Oryzeae</taxon>
        <taxon>Oryzinae</taxon>
        <taxon>Oryza</taxon>
    </lineage>
</organism>
<dbReference type="GO" id="GO:0015297">
    <property type="term" value="F:antiporter activity"/>
    <property type="evidence" value="ECO:0007669"/>
    <property type="project" value="InterPro"/>
</dbReference>
<reference evidence="3" key="1">
    <citation type="submission" date="2015-04" db="UniProtKB">
        <authorList>
            <consortium name="EnsemblPlants"/>
        </authorList>
    </citation>
    <scope>IDENTIFICATION</scope>
</reference>
<evidence type="ECO:0000256" key="2">
    <source>
        <dbReference type="SAM" id="Phobius"/>
    </source>
</evidence>
<feature type="transmembrane region" description="Helical" evidence="2">
    <location>
        <begin position="16"/>
        <end position="41"/>
    </location>
</feature>
<dbReference type="GO" id="GO:0042910">
    <property type="term" value="F:xenobiotic transmembrane transporter activity"/>
    <property type="evidence" value="ECO:0007669"/>
    <property type="project" value="InterPro"/>
</dbReference>
<evidence type="ECO:0000313" key="4">
    <source>
        <dbReference type="Proteomes" id="UP000008021"/>
    </source>
</evidence>
<feature type="transmembrane region" description="Helical" evidence="2">
    <location>
        <begin position="192"/>
        <end position="213"/>
    </location>
</feature>
<dbReference type="GO" id="GO:0016020">
    <property type="term" value="C:membrane"/>
    <property type="evidence" value="ECO:0007669"/>
    <property type="project" value="InterPro"/>
</dbReference>
<dbReference type="InterPro" id="IPR002528">
    <property type="entry name" value="MATE_fam"/>
</dbReference>
<keyword evidence="2" id="KW-0812">Transmembrane</keyword>
<feature type="transmembrane region" description="Helical" evidence="2">
    <location>
        <begin position="133"/>
        <end position="155"/>
    </location>
</feature>
<proteinExistence type="inferred from homology"/>
<keyword evidence="2" id="KW-1133">Transmembrane helix</keyword>
<name>A0A0E0F8Y0_9ORYZ</name>
<evidence type="ECO:0000313" key="3">
    <source>
        <dbReference type="EnsemblPlants" id="OMERI12G00100.3"/>
    </source>
</evidence>
<comment type="similarity">
    <text evidence="1">Belongs to the multi antimicrobial extrusion (MATE) (TC 2.A.66.1) family.</text>
</comment>
<feature type="transmembrane region" description="Helical" evidence="2">
    <location>
        <begin position="48"/>
        <end position="68"/>
    </location>
</feature>
<dbReference type="EnsemblPlants" id="OMERI12G00100.3">
    <property type="protein sequence ID" value="OMERI12G00100.3"/>
    <property type="gene ID" value="OMERI12G00100"/>
</dbReference>
<dbReference type="Proteomes" id="UP000008021">
    <property type="component" value="Chromosome 12"/>
</dbReference>
<feature type="transmembrane region" description="Helical" evidence="2">
    <location>
        <begin position="162"/>
        <end position="186"/>
    </location>
</feature>
<accession>A0A0E0F8Y0</accession>
<keyword evidence="2" id="KW-0472">Membrane</keyword>
<dbReference type="PANTHER" id="PTHR11206">
    <property type="entry name" value="MULTIDRUG RESISTANCE PROTEIN"/>
    <property type="match status" value="1"/>
</dbReference>